<accession>I7IBR8</accession>
<dbReference type="RefSeq" id="WP_015551401.1">
    <property type="nucleotide sequence ID" value="NC_021033.1"/>
</dbReference>
<reference evidence="1" key="1">
    <citation type="journal article" date="2012" name="Vet. Microbiol.">
        <title>Comparative genomic analyses of the Taylorellae.</title>
        <authorList>
            <person name="Hauser H."/>
            <person name="Richter D.C."/>
            <person name="van Tonder A."/>
            <person name="Clark L."/>
            <person name="Preston A."/>
        </authorList>
    </citation>
    <scope>NUCLEOTIDE SEQUENCE</scope>
    <source>
        <strain evidence="1">14/45</strain>
    </source>
</reference>
<dbReference type="EMBL" id="HE681424">
    <property type="protein sequence ID" value="CCG19274.1"/>
    <property type="molecule type" value="Genomic_DNA"/>
</dbReference>
<sequence>MAENPSLTPQEQVINEKTYKYPSEEHFAFLYVDEEKKNAIRTIYAVFNDIKNILYTQTESNVARLKLSWWKDTIGRLYASEDKYHNHPLSQALLPLIRRYDLKPQFFLNIIESVEMDLTHHRYLDFQSLNRFFTLQNGSMFCLISQVLGPTTPNTIKYAQKLGEAKQYIDTIASMGLDASQGRIYVPMDYLREHGVTANHFLNATPEATQGTLKEKLIKDATKKLNEASEQLEEMDGSIATQIKSMTALGHMGRAKLKKIKKGDPFKNEIALSALQMLMISSKTWLRM</sequence>
<evidence type="ECO:0000313" key="1">
    <source>
        <dbReference type="EMBL" id="CCG19274.1"/>
    </source>
</evidence>
<organism evidence="1">
    <name type="scientific">Taylorella asinigenitalis 14/45</name>
    <dbReference type="NCBI Taxonomy" id="1091495"/>
    <lineage>
        <taxon>Bacteria</taxon>
        <taxon>Pseudomonadati</taxon>
        <taxon>Pseudomonadota</taxon>
        <taxon>Betaproteobacteria</taxon>
        <taxon>Burkholderiales</taxon>
        <taxon>Alcaligenaceae</taxon>
        <taxon>Taylorella</taxon>
    </lineage>
</organism>
<dbReference type="InterPro" id="IPR008949">
    <property type="entry name" value="Isoprenoid_synthase_dom_sf"/>
</dbReference>
<dbReference type="Pfam" id="PF00494">
    <property type="entry name" value="SQS_PSY"/>
    <property type="match status" value="1"/>
</dbReference>
<dbReference type="Gene3D" id="1.10.600.10">
    <property type="entry name" value="Farnesyl Diphosphate Synthase"/>
    <property type="match status" value="1"/>
</dbReference>
<dbReference type="AlphaFoldDB" id="I7IBR8"/>
<dbReference type="HOGENOM" id="CLU_037269_1_1_4"/>
<name>I7IBR8_9BURK</name>
<protein>
    <submittedName>
        <fullName evidence="1">Putative squalene/phytoene synthase</fullName>
    </submittedName>
</protein>
<proteinExistence type="predicted"/>
<gene>
    <name evidence="1" type="ORF">KUM_0476</name>
</gene>
<dbReference type="SUPFAM" id="SSF48576">
    <property type="entry name" value="Terpenoid synthases"/>
    <property type="match status" value="1"/>
</dbReference>
<dbReference type="PANTHER" id="PTHR31480">
    <property type="entry name" value="BIFUNCTIONAL LYCOPENE CYCLASE/PHYTOENE SYNTHASE"/>
    <property type="match status" value="1"/>
</dbReference>
<dbReference type="BioCyc" id="TASI1091495:G13GE-475-MONOMER"/>
<dbReference type="KEGG" id="tat:KUM_0476"/>
<dbReference type="InterPro" id="IPR002060">
    <property type="entry name" value="Squ/phyt_synthse"/>
</dbReference>
<dbReference type="GO" id="GO:0016765">
    <property type="term" value="F:transferase activity, transferring alkyl or aryl (other than methyl) groups"/>
    <property type="evidence" value="ECO:0007669"/>
    <property type="project" value="UniProtKB-ARBA"/>
</dbReference>